<dbReference type="InterPro" id="IPR036278">
    <property type="entry name" value="Sialidase_sf"/>
</dbReference>
<evidence type="ECO:0008006" key="3">
    <source>
        <dbReference type="Google" id="ProtNLM"/>
    </source>
</evidence>
<dbReference type="SUPFAM" id="SSF50939">
    <property type="entry name" value="Sialidases"/>
    <property type="match status" value="1"/>
</dbReference>
<dbReference type="EMBL" id="BSOH01000005">
    <property type="protein sequence ID" value="GLR16422.1"/>
    <property type="molecule type" value="Genomic_DNA"/>
</dbReference>
<name>A0AA37WDU9_9BACT</name>
<comment type="caution">
    <text evidence="1">The sequence shown here is derived from an EMBL/GenBank/DDBJ whole genome shotgun (WGS) entry which is preliminary data.</text>
</comment>
<dbReference type="AlphaFoldDB" id="A0AA37WDU9"/>
<protein>
    <recommendedName>
        <fullName evidence="3">Exo-alpha-sialidase</fullName>
    </recommendedName>
</protein>
<keyword evidence="2" id="KW-1185">Reference proteome</keyword>
<reference evidence="1" key="1">
    <citation type="journal article" date="2014" name="Int. J. Syst. Evol. Microbiol.">
        <title>Complete genome sequence of Corynebacterium casei LMG S-19264T (=DSM 44701T), isolated from a smear-ripened cheese.</title>
        <authorList>
            <consortium name="US DOE Joint Genome Institute (JGI-PGF)"/>
            <person name="Walter F."/>
            <person name="Albersmeier A."/>
            <person name="Kalinowski J."/>
            <person name="Ruckert C."/>
        </authorList>
    </citation>
    <scope>NUCLEOTIDE SEQUENCE</scope>
    <source>
        <strain evidence="1">NBRC 108769</strain>
    </source>
</reference>
<evidence type="ECO:0000313" key="1">
    <source>
        <dbReference type="EMBL" id="GLR16422.1"/>
    </source>
</evidence>
<proteinExistence type="predicted"/>
<reference evidence="1" key="2">
    <citation type="submission" date="2023-01" db="EMBL/GenBank/DDBJ databases">
        <title>Draft genome sequence of Portibacter lacus strain NBRC 108769.</title>
        <authorList>
            <person name="Sun Q."/>
            <person name="Mori K."/>
        </authorList>
    </citation>
    <scope>NUCLEOTIDE SEQUENCE</scope>
    <source>
        <strain evidence="1">NBRC 108769</strain>
    </source>
</reference>
<accession>A0AA37WDU9</accession>
<organism evidence="1 2">
    <name type="scientific">Portibacter lacus</name>
    <dbReference type="NCBI Taxonomy" id="1099794"/>
    <lineage>
        <taxon>Bacteria</taxon>
        <taxon>Pseudomonadati</taxon>
        <taxon>Bacteroidota</taxon>
        <taxon>Saprospiria</taxon>
        <taxon>Saprospirales</taxon>
        <taxon>Haliscomenobacteraceae</taxon>
        <taxon>Portibacter</taxon>
    </lineage>
</organism>
<sequence>MFLISCEEHSSTSTELSVNEILSPSKNGGEPNLFVSDQGEVYLSWVEYLSDSTNALLFSKLKNDQWSAPKTIASGGNWFVNWADFPSLVVGGENEKYLAAHWLQKSDEGTYDYDIRIAQSADGGENWSSSFVPHRDSISAEHGFVSMLPQSNGKFFATWLDGRNTKGGGGHEEGGHGHGGHGAMTLRAAVFDQNGNLSEEAELDSRICDCCQTAAVETEEGIIVAYRDRSDEEIRDISVVRKVNGKWTTPKPVFNDLWRIEGCPVNGPSLDAIGKVVGLAWFTMSGEEPQVKVAFSNDNGAHFAEPLRIDGGNPLGRVDMVMISNNKALVSWQEETADGTALNVVQVSPNGIRGEILTINVTANHVRNFPRMVKSRNQIVFAWTEKGEETHVKTAIMNL</sequence>
<dbReference type="Proteomes" id="UP001156666">
    <property type="component" value="Unassembled WGS sequence"/>
</dbReference>
<evidence type="ECO:0000313" key="2">
    <source>
        <dbReference type="Proteomes" id="UP001156666"/>
    </source>
</evidence>
<gene>
    <name evidence="1" type="ORF">GCM10007940_10370</name>
</gene>